<protein>
    <submittedName>
        <fullName evidence="2">Uncharacterized protein</fullName>
    </submittedName>
</protein>
<evidence type="ECO:0000313" key="2">
    <source>
        <dbReference type="WBParaSite" id="nRc.2.0.1.t37076-RA"/>
    </source>
</evidence>
<sequence>MSPAHQDMSIEECVQLARKWLRQMAQPFTKEDQLGVSLLNYDQLIEFGKKLDQEDQIVEC</sequence>
<accession>A0A915KGH4</accession>
<dbReference type="WBParaSite" id="nRc.2.0.1.t37076-RA">
    <property type="protein sequence ID" value="nRc.2.0.1.t37076-RA"/>
    <property type="gene ID" value="nRc.2.0.1.g37076"/>
</dbReference>
<dbReference type="Proteomes" id="UP000887565">
    <property type="component" value="Unplaced"/>
</dbReference>
<name>A0A915KGH4_ROMCU</name>
<keyword evidence="1" id="KW-1185">Reference proteome</keyword>
<evidence type="ECO:0000313" key="1">
    <source>
        <dbReference type="Proteomes" id="UP000887565"/>
    </source>
</evidence>
<dbReference type="AlphaFoldDB" id="A0A915KGH4"/>
<reference evidence="2" key="1">
    <citation type="submission" date="2022-11" db="UniProtKB">
        <authorList>
            <consortium name="WormBaseParasite"/>
        </authorList>
    </citation>
    <scope>IDENTIFICATION</scope>
</reference>
<organism evidence="1 2">
    <name type="scientific">Romanomermis culicivorax</name>
    <name type="common">Nematode worm</name>
    <dbReference type="NCBI Taxonomy" id="13658"/>
    <lineage>
        <taxon>Eukaryota</taxon>
        <taxon>Metazoa</taxon>
        <taxon>Ecdysozoa</taxon>
        <taxon>Nematoda</taxon>
        <taxon>Enoplea</taxon>
        <taxon>Dorylaimia</taxon>
        <taxon>Mermithida</taxon>
        <taxon>Mermithoidea</taxon>
        <taxon>Mermithidae</taxon>
        <taxon>Romanomermis</taxon>
    </lineage>
</organism>
<proteinExistence type="predicted"/>